<evidence type="ECO:0000313" key="1">
    <source>
        <dbReference type="EMBL" id="CEG41035.1"/>
    </source>
</evidence>
<sequence length="149" mass="16413">MPLLHNAIIRHGSQDRTLATKPSALVQGLAQFQLYTAEDIYGLCGNTPTPASPAIAIQRPGDSRAYNTRYCRNFLADCDSTLLVFRHLPHGPRLSQVFASAFHNWGYYRAPVEGLIVAKIRSVLELPKPPALPLQRLGISEAPGPDLRK</sequence>
<reference evidence="2" key="1">
    <citation type="submission" date="2014-09" db="EMBL/GenBank/DDBJ databases">
        <authorList>
            <person name="Sharma Rahul"/>
            <person name="Thines Marco"/>
        </authorList>
    </citation>
    <scope>NUCLEOTIDE SEQUENCE [LARGE SCALE GENOMIC DNA]</scope>
</reference>
<dbReference type="AlphaFoldDB" id="A0A0N7L5B8"/>
<dbReference type="EMBL" id="CCYD01000524">
    <property type="protein sequence ID" value="CEG41035.1"/>
    <property type="molecule type" value="Genomic_DNA"/>
</dbReference>
<proteinExistence type="predicted"/>
<organism evidence="1 2">
    <name type="scientific">Plasmopara halstedii</name>
    <name type="common">Downy mildew of sunflower</name>
    <dbReference type="NCBI Taxonomy" id="4781"/>
    <lineage>
        <taxon>Eukaryota</taxon>
        <taxon>Sar</taxon>
        <taxon>Stramenopiles</taxon>
        <taxon>Oomycota</taxon>
        <taxon>Peronosporomycetes</taxon>
        <taxon>Peronosporales</taxon>
        <taxon>Peronosporaceae</taxon>
        <taxon>Plasmopara</taxon>
    </lineage>
</organism>
<protein>
    <submittedName>
        <fullName evidence="1">Uncharacterized protein</fullName>
    </submittedName>
</protein>
<dbReference type="RefSeq" id="XP_024577404.1">
    <property type="nucleotide sequence ID" value="XM_024726760.1"/>
</dbReference>
<name>A0A0N7L5B8_PLAHL</name>
<dbReference type="Proteomes" id="UP000054928">
    <property type="component" value="Unassembled WGS sequence"/>
</dbReference>
<dbReference type="GeneID" id="36406259"/>
<dbReference type="OMA" id="SAFHNWG"/>
<accession>A0A0N7L5B8</accession>
<keyword evidence="2" id="KW-1185">Reference proteome</keyword>
<evidence type="ECO:0000313" key="2">
    <source>
        <dbReference type="Proteomes" id="UP000054928"/>
    </source>
</evidence>